<dbReference type="PROSITE" id="PS51352">
    <property type="entry name" value="THIOREDOXIN_2"/>
    <property type="match status" value="1"/>
</dbReference>
<keyword evidence="6" id="KW-1015">Disulfide bond</keyword>
<protein>
    <recommendedName>
        <fullName evidence="2">thioredoxin-dependent peroxiredoxin</fullName>
        <ecNumber evidence="2">1.11.1.24</ecNumber>
    </recommendedName>
    <alternativeName>
        <fullName evidence="8">Thioredoxin peroxidase</fullName>
    </alternativeName>
    <alternativeName>
        <fullName evidence="10">Thioredoxin-dependent peroxiredoxin Bcp</fullName>
    </alternativeName>
</protein>
<keyword evidence="3" id="KW-0575">Peroxidase</keyword>
<keyword evidence="5" id="KW-0560">Oxidoreductase</keyword>
<evidence type="ECO:0000256" key="4">
    <source>
        <dbReference type="ARBA" id="ARBA00022862"/>
    </source>
</evidence>
<dbReference type="InterPro" id="IPR013766">
    <property type="entry name" value="Thioredoxin_domain"/>
</dbReference>
<evidence type="ECO:0000256" key="8">
    <source>
        <dbReference type="ARBA" id="ARBA00032824"/>
    </source>
</evidence>
<evidence type="ECO:0000256" key="12">
    <source>
        <dbReference type="SAM" id="SignalP"/>
    </source>
</evidence>
<dbReference type="Pfam" id="PF00578">
    <property type="entry name" value="AhpC-TSA"/>
    <property type="match status" value="1"/>
</dbReference>
<comment type="function">
    <text evidence="1">Thiol-specific peroxidase that catalyzes the reduction of hydrogen peroxide and organic hydroperoxides to water and alcohols, respectively. Plays a role in cell protection against oxidative stress by detoxifying peroxides and as sensor of hydrogen peroxide-mediated signaling events.</text>
</comment>
<reference evidence="15" key="1">
    <citation type="submission" date="2019-08" db="EMBL/GenBank/DDBJ databases">
        <title>Limnoglobus roseus gen. nov., sp. nov., a novel freshwater planctomycete with a giant genome from the family Gemmataceae.</title>
        <authorList>
            <person name="Kulichevskaya I.S."/>
            <person name="Naumoff D.G."/>
            <person name="Miroshnikov K."/>
            <person name="Ivanova A."/>
            <person name="Philippov D.A."/>
            <person name="Hakobyan A."/>
            <person name="Rijpstra I.C."/>
            <person name="Sinninghe Damste J.S."/>
            <person name="Liesack W."/>
            <person name="Dedysh S.N."/>
        </authorList>
    </citation>
    <scope>NUCLEOTIDE SEQUENCE [LARGE SCALE GENOMIC DNA]</scope>
    <source>
        <strain evidence="15">PX52</strain>
    </source>
</reference>
<dbReference type="AlphaFoldDB" id="A0A5C1A795"/>
<evidence type="ECO:0000256" key="2">
    <source>
        <dbReference type="ARBA" id="ARBA00013017"/>
    </source>
</evidence>
<dbReference type="Proteomes" id="UP000324974">
    <property type="component" value="Chromosome"/>
</dbReference>
<proteinExistence type="inferred from homology"/>
<keyword evidence="15" id="KW-1185">Reference proteome</keyword>
<evidence type="ECO:0000256" key="11">
    <source>
        <dbReference type="ARBA" id="ARBA00049091"/>
    </source>
</evidence>
<dbReference type="GO" id="GO:0005737">
    <property type="term" value="C:cytoplasm"/>
    <property type="evidence" value="ECO:0007669"/>
    <property type="project" value="TreeGrafter"/>
</dbReference>
<name>A0A5C1A795_9BACT</name>
<feature type="signal peptide" evidence="12">
    <location>
        <begin position="1"/>
        <end position="20"/>
    </location>
</feature>
<comment type="catalytic activity">
    <reaction evidence="11">
        <text>a hydroperoxide + [thioredoxin]-dithiol = an alcohol + [thioredoxin]-disulfide + H2O</text>
        <dbReference type="Rhea" id="RHEA:62620"/>
        <dbReference type="Rhea" id="RHEA-COMP:10698"/>
        <dbReference type="Rhea" id="RHEA-COMP:10700"/>
        <dbReference type="ChEBI" id="CHEBI:15377"/>
        <dbReference type="ChEBI" id="CHEBI:29950"/>
        <dbReference type="ChEBI" id="CHEBI:30879"/>
        <dbReference type="ChEBI" id="CHEBI:35924"/>
        <dbReference type="ChEBI" id="CHEBI:50058"/>
        <dbReference type="EC" id="1.11.1.24"/>
    </reaction>
</comment>
<dbReference type="CDD" id="cd03017">
    <property type="entry name" value="PRX_BCP"/>
    <property type="match status" value="1"/>
</dbReference>
<dbReference type="PANTHER" id="PTHR42801">
    <property type="entry name" value="THIOREDOXIN-DEPENDENT PEROXIDE REDUCTASE"/>
    <property type="match status" value="1"/>
</dbReference>
<keyword evidence="7" id="KW-0676">Redox-active center</keyword>
<comment type="similarity">
    <text evidence="9">Belongs to the peroxiredoxin family. BCP/PrxQ subfamily.</text>
</comment>
<dbReference type="InterPro" id="IPR050924">
    <property type="entry name" value="Peroxiredoxin_BCP/PrxQ"/>
</dbReference>
<dbReference type="OrthoDB" id="9812811at2"/>
<keyword evidence="4" id="KW-0049">Antioxidant</keyword>
<dbReference type="GO" id="GO:0008379">
    <property type="term" value="F:thioredoxin peroxidase activity"/>
    <property type="evidence" value="ECO:0007669"/>
    <property type="project" value="TreeGrafter"/>
</dbReference>
<organism evidence="14 15">
    <name type="scientific">Limnoglobus roseus</name>
    <dbReference type="NCBI Taxonomy" id="2598579"/>
    <lineage>
        <taxon>Bacteria</taxon>
        <taxon>Pseudomonadati</taxon>
        <taxon>Planctomycetota</taxon>
        <taxon>Planctomycetia</taxon>
        <taxon>Gemmatales</taxon>
        <taxon>Gemmataceae</taxon>
        <taxon>Limnoglobus</taxon>
    </lineage>
</organism>
<keyword evidence="12" id="KW-0732">Signal</keyword>
<feature type="chain" id="PRO_5023093148" description="thioredoxin-dependent peroxiredoxin" evidence="12">
    <location>
        <begin position="21"/>
        <end position="182"/>
    </location>
</feature>
<feature type="domain" description="Thioredoxin" evidence="13">
    <location>
        <begin position="27"/>
        <end position="180"/>
    </location>
</feature>
<evidence type="ECO:0000259" key="13">
    <source>
        <dbReference type="PROSITE" id="PS51352"/>
    </source>
</evidence>
<dbReference type="GO" id="GO:0045454">
    <property type="term" value="P:cell redox homeostasis"/>
    <property type="evidence" value="ECO:0007669"/>
    <property type="project" value="TreeGrafter"/>
</dbReference>
<dbReference type="RefSeq" id="WP_149108661.1">
    <property type="nucleotide sequence ID" value="NZ_CP042425.1"/>
</dbReference>
<dbReference type="EC" id="1.11.1.24" evidence="2"/>
<dbReference type="KEGG" id="lrs:PX52LOC_00570"/>
<evidence type="ECO:0000256" key="1">
    <source>
        <dbReference type="ARBA" id="ARBA00003330"/>
    </source>
</evidence>
<evidence type="ECO:0000256" key="10">
    <source>
        <dbReference type="ARBA" id="ARBA00042639"/>
    </source>
</evidence>
<dbReference type="InterPro" id="IPR000866">
    <property type="entry name" value="AhpC/TSA"/>
</dbReference>
<dbReference type="InterPro" id="IPR036249">
    <property type="entry name" value="Thioredoxin-like_sf"/>
</dbReference>
<sequence>MSRWFLALAVSALALGSLSADDSTLKVKVGDPFPDVPLEATQIDKVKKDAKTVSVKDLKGKVVVVFFYPKAKTPGCTVESCGFRDVAKDFPADVVVLGASADGTKLNGEFTTEQMLPYPLLCDTDLKLIKELGIQNPKGKTAQRLTFVVGKDGKIAKIYEKVTPKDHPKEVLAFVKELDAKK</sequence>
<dbReference type="GO" id="GO:0034599">
    <property type="term" value="P:cellular response to oxidative stress"/>
    <property type="evidence" value="ECO:0007669"/>
    <property type="project" value="TreeGrafter"/>
</dbReference>
<dbReference type="PANTHER" id="PTHR42801:SF23">
    <property type="entry name" value="PEROXIREDOXIN DOT5"/>
    <property type="match status" value="1"/>
</dbReference>
<dbReference type="EMBL" id="CP042425">
    <property type="protein sequence ID" value="QEL13712.1"/>
    <property type="molecule type" value="Genomic_DNA"/>
</dbReference>
<evidence type="ECO:0000256" key="5">
    <source>
        <dbReference type="ARBA" id="ARBA00023002"/>
    </source>
</evidence>
<evidence type="ECO:0000256" key="7">
    <source>
        <dbReference type="ARBA" id="ARBA00023284"/>
    </source>
</evidence>
<evidence type="ECO:0000313" key="14">
    <source>
        <dbReference type="EMBL" id="QEL13712.1"/>
    </source>
</evidence>
<evidence type="ECO:0000256" key="3">
    <source>
        <dbReference type="ARBA" id="ARBA00022559"/>
    </source>
</evidence>
<evidence type="ECO:0000256" key="6">
    <source>
        <dbReference type="ARBA" id="ARBA00023157"/>
    </source>
</evidence>
<dbReference type="Gene3D" id="3.40.30.10">
    <property type="entry name" value="Glutaredoxin"/>
    <property type="match status" value="1"/>
</dbReference>
<gene>
    <name evidence="14" type="ORF">PX52LOC_00570</name>
</gene>
<accession>A0A5C1A795</accession>
<evidence type="ECO:0000256" key="9">
    <source>
        <dbReference type="ARBA" id="ARBA00038489"/>
    </source>
</evidence>
<evidence type="ECO:0000313" key="15">
    <source>
        <dbReference type="Proteomes" id="UP000324974"/>
    </source>
</evidence>
<dbReference type="SUPFAM" id="SSF52833">
    <property type="entry name" value="Thioredoxin-like"/>
    <property type="match status" value="1"/>
</dbReference>